<gene>
    <name evidence="3" type="ORF">HNR06_003578</name>
</gene>
<dbReference type="AlphaFoldDB" id="A0A7Z0BM21"/>
<dbReference type="NCBIfam" id="NF033748">
    <property type="entry name" value="class_F_sortase"/>
    <property type="match status" value="1"/>
</dbReference>
<dbReference type="EMBL" id="JACCHL010000001">
    <property type="protein sequence ID" value="NYH53989.1"/>
    <property type="molecule type" value="Genomic_DNA"/>
</dbReference>
<dbReference type="InterPro" id="IPR023365">
    <property type="entry name" value="Sortase_dom-sf"/>
</dbReference>
<dbReference type="Pfam" id="PF04203">
    <property type="entry name" value="Sortase"/>
    <property type="match status" value="1"/>
</dbReference>
<dbReference type="Gene3D" id="2.40.260.10">
    <property type="entry name" value="Sortase"/>
    <property type="match status" value="1"/>
</dbReference>
<evidence type="ECO:0000256" key="1">
    <source>
        <dbReference type="ARBA" id="ARBA00022801"/>
    </source>
</evidence>
<evidence type="ECO:0000313" key="4">
    <source>
        <dbReference type="Proteomes" id="UP000584931"/>
    </source>
</evidence>
<dbReference type="InterPro" id="IPR042001">
    <property type="entry name" value="Sortase_F"/>
</dbReference>
<evidence type="ECO:0000256" key="2">
    <source>
        <dbReference type="SAM" id="Phobius"/>
    </source>
</evidence>
<keyword evidence="2" id="KW-0472">Membrane</keyword>
<dbReference type="CDD" id="cd05829">
    <property type="entry name" value="Sortase_F"/>
    <property type="match status" value="1"/>
</dbReference>
<keyword evidence="2" id="KW-0812">Transmembrane</keyword>
<evidence type="ECO:0000313" key="3">
    <source>
        <dbReference type="EMBL" id="NYH53989.1"/>
    </source>
</evidence>
<dbReference type="Proteomes" id="UP000584931">
    <property type="component" value="Unassembled WGS sequence"/>
</dbReference>
<comment type="caution">
    <text evidence="3">The sequence shown here is derived from an EMBL/GenBank/DDBJ whole genome shotgun (WGS) entry which is preliminary data.</text>
</comment>
<keyword evidence="2" id="KW-1133">Transmembrane helix</keyword>
<dbReference type="SUPFAM" id="SSF63817">
    <property type="entry name" value="Sortase"/>
    <property type="match status" value="1"/>
</dbReference>
<name>A0A7Z0BM21_9ACTN</name>
<organism evidence="3 4">
    <name type="scientific">Nocardiopsis sinuspersici</name>
    <dbReference type="NCBI Taxonomy" id="501010"/>
    <lineage>
        <taxon>Bacteria</taxon>
        <taxon>Bacillati</taxon>
        <taxon>Actinomycetota</taxon>
        <taxon>Actinomycetes</taxon>
        <taxon>Streptosporangiales</taxon>
        <taxon>Nocardiopsidaceae</taxon>
        <taxon>Nocardiopsis</taxon>
    </lineage>
</organism>
<dbReference type="GO" id="GO:0016787">
    <property type="term" value="F:hydrolase activity"/>
    <property type="evidence" value="ECO:0007669"/>
    <property type="project" value="UniProtKB-KW"/>
</dbReference>
<sequence length="220" mass="22810">MATARPESSHGRRVIYSAAARFVSSVGVLLMAAGLWQGGAASGSAGFSAASPASEAGEAAETGAAPVLARARPVRLTIPAIDVDVADLVALDVDTTGTLEAPEDTDRVGWYESGPWPGQAGPAVLGAHVDSLSGPAVFFRLRELAPGDEVTVGRADGSEAVFHVYEVREYDKDAFPTERVYGSTGNRAELRLVTCGGEFERGSGSYTGNVVVYAKLEPPV</sequence>
<dbReference type="RefSeq" id="WP_218908755.1">
    <property type="nucleotide sequence ID" value="NZ_JACCHL010000001.1"/>
</dbReference>
<dbReference type="InterPro" id="IPR005754">
    <property type="entry name" value="Sortase"/>
</dbReference>
<accession>A0A7Z0BM21</accession>
<reference evidence="3 4" key="1">
    <citation type="submission" date="2020-07" db="EMBL/GenBank/DDBJ databases">
        <title>Sequencing the genomes of 1000 actinobacteria strains.</title>
        <authorList>
            <person name="Klenk H.-P."/>
        </authorList>
    </citation>
    <scope>NUCLEOTIDE SEQUENCE [LARGE SCALE GENOMIC DNA]</scope>
    <source>
        <strain evidence="3 4">DSM 45278</strain>
    </source>
</reference>
<feature type="transmembrane region" description="Helical" evidence="2">
    <location>
        <begin position="14"/>
        <end position="36"/>
    </location>
</feature>
<keyword evidence="1" id="KW-0378">Hydrolase</keyword>
<proteinExistence type="predicted"/>
<protein>
    <submittedName>
        <fullName evidence="3">Sortase (Surface protein transpeptidase)</fullName>
    </submittedName>
</protein>